<keyword evidence="13" id="KW-0472">Membrane</keyword>
<evidence type="ECO:0000256" key="4">
    <source>
        <dbReference type="ARBA" id="ARBA00012438"/>
    </source>
</evidence>
<dbReference type="Gene3D" id="3.30.450.20">
    <property type="entry name" value="PAS domain"/>
    <property type="match status" value="4"/>
</dbReference>
<feature type="coiled-coil region" evidence="16">
    <location>
        <begin position="267"/>
        <end position="312"/>
    </location>
</feature>
<evidence type="ECO:0000256" key="1">
    <source>
        <dbReference type="ARBA" id="ARBA00000085"/>
    </source>
</evidence>
<dbReference type="InterPro" id="IPR003594">
    <property type="entry name" value="HATPase_dom"/>
</dbReference>
<evidence type="ECO:0000256" key="3">
    <source>
        <dbReference type="ARBA" id="ARBA00006402"/>
    </source>
</evidence>
<dbReference type="InterPro" id="IPR003661">
    <property type="entry name" value="HisK_dim/P_dom"/>
</dbReference>
<dbReference type="InterPro" id="IPR000700">
    <property type="entry name" value="PAS-assoc_C"/>
</dbReference>
<evidence type="ECO:0000256" key="5">
    <source>
        <dbReference type="ARBA" id="ARBA00022553"/>
    </source>
</evidence>
<dbReference type="Proteomes" id="UP000218418">
    <property type="component" value="Chromosome"/>
</dbReference>
<dbReference type="InterPro" id="IPR001610">
    <property type="entry name" value="PAC"/>
</dbReference>
<gene>
    <name evidence="21" type="ORF">NIES267_39780</name>
</gene>
<feature type="domain" description="Response regulatory" evidence="18">
    <location>
        <begin position="946"/>
        <end position="1064"/>
    </location>
</feature>
<dbReference type="SMART" id="SM00091">
    <property type="entry name" value="PAS"/>
    <property type="match status" value="5"/>
</dbReference>
<dbReference type="PANTHER" id="PTHR43547:SF2">
    <property type="entry name" value="HYBRID SIGNAL TRANSDUCTION HISTIDINE KINASE C"/>
    <property type="match status" value="1"/>
</dbReference>
<dbReference type="CDD" id="cd16922">
    <property type="entry name" value="HATPase_EvgS-ArcB-TorS-like"/>
    <property type="match status" value="1"/>
</dbReference>
<evidence type="ECO:0000256" key="9">
    <source>
        <dbReference type="ARBA" id="ARBA00022777"/>
    </source>
</evidence>
<dbReference type="CDD" id="cd17580">
    <property type="entry name" value="REC_2_DhkD-like"/>
    <property type="match status" value="1"/>
</dbReference>
<keyword evidence="9 21" id="KW-0418">Kinase</keyword>
<dbReference type="SUPFAM" id="SSF47384">
    <property type="entry name" value="Homodimeric domain of signal transducing histidine kinase"/>
    <property type="match status" value="1"/>
</dbReference>
<dbReference type="CDD" id="cd00082">
    <property type="entry name" value="HisKA"/>
    <property type="match status" value="1"/>
</dbReference>
<dbReference type="InterPro" id="IPR035965">
    <property type="entry name" value="PAS-like_dom_sf"/>
</dbReference>
<dbReference type="InterPro" id="IPR036890">
    <property type="entry name" value="HATPase_C_sf"/>
</dbReference>
<evidence type="ECO:0000256" key="6">
    <source>
        <dbReference type="ARBA" id="ARBA00022679"/>
    </source>
</evidence>
<dbReference type="InterPro" id="IPR004358">
    <property type="entry name" value="Sig_transdc_His_kin-like_C"/>
</dbReference>
<keyword evidence="5 15" id="KW-0597">Phosphoprotein</keyword>
<dbReference type="SMART" id="SM00448">
    <property type="entry name" value="REC"/>
    <property type="match status" value="1"/>
</dbReference>
<evidence type="ECO:0000256" key="12">
    <source>
        <dbReference type="ARBA" id="ARBA00023012"/>
    </source>
</evidence>
<keyword evidence="7" id="KW-0812">Transmembrane</keyword>
<evidence type="ECO:0000256" key="11">
    <source>
        <dbReference type="ARBA" id="ARBA00022989"/>
    </source>
</evidence>
<evidence type="ECO:0000256" key="14">
    <source>
        <dbReference type="ARBA" id="ARBA00074306"/>
    </source>
</evidence>
<evidence type="ECO:0000256" key="7">
    <source>
        <dbReference type="ARBA" id="ARBA00022692"/>
    </source>
</evidence>
<feature type="domain" description="PAC" evidence="20">
    <location>
        <begin position="628"/>
        <end position="681"/>
    </location>
</feature>
<comment type="subcellular location">
    <subcellularLocation>
        <location evidence="2">Membrane</location>
    </subcellularLocation>
</comment>
<dbReference type="FunFam" id="3.30.565.10:FF:000010">
    <property type="entry name" value="Sensor histidine kinase RcsC"/>
    <property type="match status" value="1"/>
</dbReference>
<comment type="similarity">
    <text evidence="3">In the N-terminal section; belongs to the phytochrome family.</text>
</comment>
<dbReference type="AlphaFoldDB" id="A0A1Z4LTD0"/>
<dbReference type="Gene3D" id="3.30.565.10">
    <property type="entry name" value="Histidine kinase-like ATPase, C-terminal domain"/>
    <property type="match status" value="1"/>
</dbReference>
<dbReference type="Gene3D" id="1.10.287.130">
    <property type="match status" value="1"/>
</dbReference>
<dbReference type="Pfam" id="PF00072">
    <property type="entry name" value="Response_reg"/>
    <property type="match status" value="1"/>
</dbReference>
<comment type="catalytic activity">
    <reaction evidence="1">
        <text>ATP + protein L-histidine = ADP + protein N-phospho-L-histidine.</text>
        <dbReference type="EC" id="2.7.13.3"/>
    </reaction>
</comment>
<keyword evidence="16" id="KW-0175">Coiled coil</keyword>
<dbReference type="InterPro" id="IPR013655">
    <property type="entry name" value="PAS_fold_3"/>
</dbReference>
<dbReference type="SUPFAM" id="SSF55874">
    <property type="entry name" value="ATPase domain of HSP90 chaperone/DNA topoisomerase II/histidine kinase"/>
    <property type="match status" value="1"/>
</dbReference>
<dbReference type="FunFam" id="1.10.287.130:FF:000004">
    <property type="entry name" value="Ethylene receptor 1"/>
    <property type="match status" value="1"/>
</dbReference>
<evidence type="ECO:0000256" key="2">
    <source>
        <dbReference type="ARBA" id="ARBA00004370"/>
    </source>
</evidence>
<evidence type="ECO:0000313" key="21">
    <source>
        <dbReference type="EMBL" id="BAY84482.1"/>
    </source>
</evidence>
<dbReference type="FunFam" id="3.30.450.20:FF:000099">
    <property type="entry name" value="Sensory box sensor histidine kinase"/>
    <property type="match status" value="1"/>
</dbReference>
<name>A0A1Z4LTD0_9CYAN</name>
<evidence type="ECO:0000259" key="19">
    <source>
        <dbReference type="PROSITE" id="PS50112"/>
    </source>
</evidence>
<feature type="domain" description="PAS" evidence="19">
    <location>
        <begin position="555"/>
        <end position="625"/>
    </location>
</feature>
<dbReference type="PROSITE" id="PS50112">
    <property type="entry name" value="PAS"/>
    <property type="match status" value="4"/>
</dbReference>
<dbReference type="CDD" id="cd00130">
    <property type="entry name" value="PAS"/>
    <property type="match status" value="3"/>
</dbReference>
<dbReference type="InterPro" id="IPR036097">
    <property type="entry name" value="HisK_dim/P_sf"/>
</dbReference>
<dbReference type="Pfam" id="PF08448">
    <property type="entry name" value="PAS_4"/>
    <property type="match status" value="2"/>
</dbReference>
<dbReference type="InterPro" id="IPR013656">
    <property type="entry name" value="PAS_4"/>
</dbReference>
<dbReference type="InterPro" id="IPR005467">
    <property type="entry name" value="His_kinase_dom"/>
</dbReference>
<dbReference type="GO" id="GO:0000155">
    <property type="term" value="F:phosphorelay sensor kinase activity"/>
    <property type="evidence" value="ECO:0007669"/>
    <property type="project" value="InterPro"/>
</dbReference>
<dbReference type="PROSITE" id="PS50110">
    <property type="entry name" value="RESPONSE_REGULATORY"/>
    <property type="match status" value="1"/>
</dbReference>
<keyword evidence="6" id="KW-0808">Transferase</keyword>
<evidence type="ECO:0000256" key="13">
    <source>
        <dbReference type="ARBA" id="ARBA00023136"/>
    </source>
</evidence>
<feature type="domain" description="PAC" evidence="20">
    <location>
        <begin position="499"/>
        <end position="554"/>
    </location>
</feature>
<keyword evidence="22" id="KW-1185">Reference proteome</keyword>
<dbReference type="Pfam" id="PF02518">
    <property type="entry name" value="HATPase_c"/>
    <property type="match status" value="1"/>
</dbReference>
<sequence>MSSTINREVFSSISNYMYVKDMDLGNQSLAASEEILLTLADGTICSSNSGIGKLLGYGVSQVEGISFDEFWSQAINQDGSHFTSETNPVMVALRTGKSISNLVIGFNKPNGSLIWFVCNFQPLFQASKSEPYAVLTKLTEYKLGNEQQSAQDFAVVSEESNIAFSDARFFNLSLDLLCIVGLDGYFKRINPAFNKTLGYSTDELLATPFINFVHPDDRTETQKELEKLNTGTSTLCFKNRYRCQDGSYKWLAWNVVSVADKQLMYAIARDITEYKELETELTQANIEFKDCLEQQTAQLEQSNANLIEKETLYQILANHIPNSAVFLFDRELRYFLCEGTELEAIGLKSKEIIGKTPSEIFPIQTKTAIESMYRAALEGESAFKEIPCQSQIYSCYTVPICNNQGEIFAGMMLTQNNTQYKRTELELAQKNSILQAIIEGTSDVIVAKDLQGRYVIANQTASEWLGVSVEEIIGKDDTELFPPQVANSIIKMDKQVAISGESITYTEEVPKRGIPKILNSIKYPWRSQQGNITGIIGISRDITEFRYFEEALRESELNFRTLADTVPQLVWTCSPDGYTDYFNRRWCNYTGLSAEKCLGWNWTNLLHPDDRQKCLDVWNESLRTGKKYDIEYRLRRAKSGKYRWFLGQAYPLRNNSGKIIKWFGSCTDIDEQKRTQEALQHALQEARKARKEAEIANRLKDEFLAVLSHEIRTPLNPILGWIQMVQKPNITEDRKAKGLEVIERNAKLQINLIEDLLDISRIMRGKLTLDNSPVNLESVIKAALDTVRLAADNKSIAIESSFADSTVMVIGDAVRLQQVLWNLMSNAIKFTPSGGRVSVSLEHTDTMAQITVSDTGIGISQEFLPYIFQYFRQEEASISRTFGGLGLGLAIVRNLVEMHGGNIEASSLGHGKGATFSVKLPLLFSEEVYTEETQHHDILNDLSGIHVLVVDDEADCRDFITFDLQLHGAEVTTVSSASAALKVLAEFKPDVLVSDVGMPKMDGYEMLRQVRASESENGHKILAIALTAYAGEVEQQKAIDAGFQMHLSKPVEANTIVTAVAKLVSENS</sequence>
<dbReference type="EC" id="2.7.13.3" evidence="4"/>
<accession>A0A1Z4LTD0</accession>
<feature type="domain" description="PAS" evidence="19">
    <location>
        <begin position="308"/>
        <end position="380"/>
    </location>
</feature>
<keyword evidence="12" id="KW-0902">Two-component regulatory system</keyword>
<protein>
    <recommendedName>
        <fullName evidence="14">Circadian input-output histidine kinase CikA</fullName>
        <ecNumber evidence="4">2.7.13.3</ecNumber>
    </recommendedName>
</protein>
<dbReference type="Pfam" id="PF00512">
    <property type="entry name" value="HisKA"/>
    <property type="match status" value="1"/>
</dbReference>
<dbReference type="SMART" id="SM00387">
    <property type="entry name" value="HATPase_c"/>
    <property type="match status" value="1"/>
</dbReference>
<dbReference type="EMBL" id="AP018227">
    <property type="protein sequence ID" value="BAY84482.1"/>
    <property type="molecule type" value="Genomic_DNA"/>
</dbReference>
<dbReference type="SUPFAM" id="SSF55785">
    <property type="entry name" value="PYP-like sensor domain (PAS domain)"/>
    <property type="match status" value="5"/>
</dbReference>
<dbReference type="GO" id="GO:0016020">
    <property type="term" value="C:membrane"/>
    <property type="evidence" value="ECO:0007669"/>
    <property type="project" value="UniProtKB-SubCell"/>
</dbReference>
<evidence type="ECO:0000259" key="17">
    <source>
        <dbReference type="PROSITE" id="PS50109"/>
    </source>
</evidence>
<evidence type="ECO:0000259" key="18">
    <source>
        <dbReference type="PROSITE" id="PS50110"/>
    </source>
</evidence>
<keyword evidence="11" id="KW-1133">Transmembrane helix</keyword>
<dbReference type="GO" id="GO:0005524">
    <property type="term" value="F:ATP binding"/>
    <property type="evidence" value="ECO:0007669"/>
    <property type="project" value="UniProtKB-KW"/>
</dbReference>
<dbReference type="Pfam" id="PF08447">
    <property type="entry name" value="PAS_3"/>
    <property type="match status" value="2"/>
</dbReference>
<dbReference type="InterPro" id="IPR011006">
    <property type="entry name" value="CheY-like_superfamily"/>
</dbReference>
<dbReference type="SMART" id="SM00388">
    <property type="entry name" value="HisKA"/>
    <property type="match status" value="1"/>
</dbReference>
<dbReference type="Pfam" id="PF13426">
    <property type="entry name" value="PAS_9"/>
    <property type="match status" value="1"/>
</dbReference>
<feature type="coiled-coil region" evidence="16">
    <location>
        <begin position="669"/>
        <end position="699"/>
    </location>
</feature>
<feature type="domain" description="PAS" evidence="19">
    <location>
        <begin position="430"/>
        <end position="501"/>
    </location>
</feature>
<feature type="domain" description="Histidine kinase" evidence="17">
    <location>
        <begin position="706"/>
        <end position="924"/>
    </location>
</feature>
<dbReference type="SMART" id="SM00086">
    <property type="entry name" value="PAC"/>
    <property type="match status" value="3"/>
</dbReference>
<evidence type="ECO:0000259" key="20">
    <source>
        <dbReference type="PROSITE" id="PS50113"/>
    </source>
</evidence>
<evidence type="ECO:0000256" key="15">
    <source>
        <dbReference type="PROSITE-ProRule" id="PRU00169"/>
    </source>
</evidence>
<reference evidence="21 22" key="1">
    <citation type="submission" date="2017-06" db="EMBL/GenBank/DDBJ databases">
        <title>Genome sequencing of cyanobaciteial culture collection at National Institute for Environmental Studies (NIES).</title>
        <authorList>
            <person name="Hirose Y."/>
            <person name="Shimura Y."/>
            <person name="Fujisawa T."/>
            <person name="Nakamura Y."/>
            <person name="Kawachi M."/>
        </authorList>
    </citation>
    <scope>NUCLEOTIDE SEQUENCE [LARGE SCALE GENOMIC DNA]</scope>
    <source>
        <strain evidence="21 22">NIES-267</strain>
    </source>
</reference>
<dbReference type="NCBIfam" id="TIGR00229">
    <property type="entry name" value="sensory_box"/>
    <property type="match status" value="3"/>
</dbReference>
<evidence type="ECO:0000256" key="8">
    <source>
        <dbReference type="ARBA" id="ARBA00022741"/>
    </source>
</evidence>
<dbReference type="Gene3D" id="3.40.50.2300">
    <property type="match status" value="1"/>
</dbReference>
<evidence type="ECO:0000256" key="10">
    <source>
        <dbReference type="ARBA" id="ARBA00022840"/>
    </source>
</evidence>
<evidence type="ECO:0000313" key="22">
    <source>
        <dbReference type="Proteomes" id="UP000218418"/>
    </source>
</evidence>
<dbReference type="InterPro" id="IPR000014">
    <property type="entry name" value="PAS"/>
</dbReference>
<dbReference type="SUPFAM" id="SSF52172">
    <property type="entry name" value="CheY-like"/>
    <property type="match status" value="1"/>
</dbReference>
<dbReference type="InterPro" id="IPR001789">
    <property type="entry name" value="Sig_transdc_resp-reg_receiver"/>
</dbReference>
<evidence type="ECO:0000256" key="16">
    <source>
        <dbReference type="SAM" id="Coils"/>
    </source>
</evidence>
<dbReference type="PRINTS" id="PR00344">
    <property type="entry name" value="BCTRLSENSOR"/>
</dbReference>
<organism evidence="21 22">
    <name type="scientific">Calothrix parasitica NIES-267</name>
    <dbReference type="NCBI Taxonomy" id="1973488"/>
    <lineage>
        <taxon>Bacteria</taxon>
        <taxon>Bacillati</taxon>
        <taxon>Cyanobacteriota</taxon>
        <taxon>Cyanophyceae</taxon>
        <taxon>Nostocales</taxon>
        <taxon>Calotrichaceae</taxon>
        <taxon>Calothrix</taxon>
    </lineage>
</organism>
<keyword evidence="8" id="KW-0547">Nucleotide-binding</keyword>
<proteinExistence type="inferred from homology"/>
<feature type="domain" description="PAS" evidence="19">
    <location>
        <begin position="179"/>
        <end position="232"/>
    </location>
</feature>
<dbReference type="PANTHER" id="PTHR43547">
    <property type="entry name" value="TWO-COMPONENT HISTIDINE KINASE"/>
    <property type="match status" value="1"/>
</dbReference>
<dbReference type="PROSITE" id="PS50113">
    <property type="entry name" value="PAC"/>
    <property type="match status" value="2"/>
</dbReference>
<feature type="modified residue" description="4-aspartylphosphate" evidence="15">
    <location>
        <position position="995"/>
    </location>
</feature>
<dbReference type="PROSITE" id="PS50109">
    <property type="entry name" value="HIS_KIN"/>
    <property type="match status" value="1"/>
</dbReference>
<keyword evidence="10" id="KW-0067">ATP-binding</keyword>